<dbReference type="Proteomes" id="UP000736787">
    <property type="component" value="Unassembled WGS sequence"/>
</dbReference>
<sequence>MFEAAAVKLQNDLPISAAELREVEGFVQPQNSHVLMTAGRRTSPSSFSAKPRNRELQDTRLHSTILSSIALHRRAKPAKGSSLSASSSSPRYVRLHYQRTSRR</sequence>
<evidence type="ECO:0000313" key="2">
    <source>
        <dbReference type="EMBL" id="KAG2896437.1"/>
    </source>
</evidence>
<gene>
    <name evidence="2" type="ORF">PC117_g23010</name>
</gene>
<comment type="caution">
    <text evidence="2">The sequence shown here is derived from an EMBL/GenBank/DDBJ whole genome shotgun (WGS) entry which is preliminary data.</text>
</comment>
<feature type="region of interest" description="Disordered" evidence="1">
    <location>
        <begin position="70"/>
        <end position="103"/>
    </location>
</feature>
<feature type="region of interest" description="Disordered" evidence="1">
    <location>
        <begin position="34"/>
        <end position="55"/>
    </location>
</feature>
<organism evidence="2 3">
    <name type="scientific">Phytophthora cactorum</name>
    <dbReference type="NCBI Taxonomy" id="29920"/>
    <lineage>
        <taxon>Eukaryota</taxon>
        <taxon>Sar</taxon>
        <taxon>Stramenopiles</taxon>
        <taxon>Oomycota</taxon>
        <taxon>Peronosporomycetes</taxon>
        <taxon>Peronosporales</taxon>
        <taxon>Peronosporaceae</taxon>
        <taxon>Phytophthora</taxon>
    </lineage>
</organism>
<reference evidence="2" key="1">
    <citation type="submission" date="2018-10" db="EMBL/GenBank/DDBJ databases">
        <title>Effector identification in a new, highly contiguous assembly of the strawberry crown rot pathogen Phytophthora cactorum.</title>
        <authorList>
            <person name="Armitage A.D."/>
            <person name="Nellist C.F."/>
            <person name="Bates H."/>
            <person name="Vickerstaff R.J."/>
            <person name="Harrison R.J."/>
        </authorList>
    </citation>
    <scope>NUCLEOTIDE SEQUENCE</scope>
    <source>
        <strain evidence="2">4040</strain>
    </source>
</reference>
<evidence type="ECO:0000313" key="3">
    <source>
        <dbReference type="Proteomes" id="UP000736787"/>
    </source>
</evidence>
<protein>
    <submittedName>
        <fullName evidence="2">Uncharacterized protein</fullName>
    </submittedName>
</protein>
<dbReference type="AlphaFoldDB" id="A0A8T1LJ22"/>
<dbReference type="EMBL" id="RCMK01001342">
    <property type="protein sequence ID" value="KAG2896437.1"/>
    <property type="molecule type" value="Genomic_DNA"/>
</dbReference>
<proteinExistence type="predicted"/>
<name>A0A8T1LJ22_9STRA</name>
<feature type="compositionally biased region" description="Basic residues" evidence="1">
    <location>
        <begin position="93"/>
        <end position="103"/>
    </location>
</feature>
<evidence type="ECO:0000256" key="1">
    <source>
        <dbReference type="SAM" id="MobiDB-lite"/>
    </source>
</evidence>
<feature type="compositionally biased region" description="Polar residues" evidence="1">
    <location>
        <begin position="34"/>
        <end position="48"/>
    </location>
</feature>
<accession>A0A8T1LJ22</accession>